<proteinExistence type="predicted"/>
<dbReference type="AlphaFoldDB" id="A0A5D0QRY6"/>
<dbReference type="InterPro" id="IPR023614">
    <property type="entry name" value="Porin_dom_sf"/>
</dbReference>
<dbReference type="SUPFAM" id="SSF56935">
    <property type="entry name" value="Porins"/>
    <property type="match status" value="1"/>
</dbReference>
<sequence length="392" mass="43009">MRRLLLGIATLTTAITFSQTVPDSLNISPKDQQNSAQRILSGNVSSGVTVGGYGEVTYNQPDGDNGELDVQRLVLLFGYKFSDKVQFVTEVELEHVEEVFVEQAFLQYSIADNVNLRGGLMLVPMGIVNEYHEPTTFNGVERPSMDKSIVPTTWREIGVGVSGRFNDISLGYQAYIFNGFKSVNSDGEGVITSGKLGGSNGIRGGRQKGIQSTVNSPNFSAKLDYYGLPGLRLGLSGYFGDTQAPDDVDMLDGATIGMSMVGFDARYSKKRFAARGQFIYANLTDTEAYNMATDSDLGSALQGWYLEAAFNLLPQTKKQQLYAFTRYEDYDTQASVSGSLVKNDAYNRDEWTFGLSYKLTPGAVVKADYQIKNNASEFETPNQLNVGIGVWF</sequence>
<dbReference type="OrthoDB" id="9768080at2"/>
<gene>
    <name evidence="1" type="ORF">ES675_14065</name>
</gene>
<dbReference type="RefSeq" id="WP_066255320.1">
    <property type="nucleotide sequence ID" value="NZ_VSKL01000006.1"/>
</dbReference>
<dbReference type="Proteomes" id="UP000324358">
    <property type="component" value="Unassembled WGS sequence"/>
</dbReference>
<protein>
    <submittedName>
        <fullName evidence="1">Transporter</fullName>
    </submittedName>
</protein>
<dbReference type="EMBL" id="VSKL01000006">
    <property type="protein sequence ID" value="TYB71665.1"/>
    <property type="molecule type" value="Genomic_DNA"/>
</dbReference>
<reference evidence="1 2" key="1">
    <citation type="submission" date="2019-08" db="EMBL/GenBank/DDBJ databases">
        <title>Genomes of Antarctic Bizionia species.</title>
        <authorList>
            <person name="Bowman J.P."/>
        </authorList>
    </citation>
    <scope>NUCLEOTIDE SEQUENCE [LARGE SCALE GENOMIC DNA]</scope>
    <source>
        <strain evidence="1 2">APA-1</strain>
    </source>
</reference>
<accession>A0A5D0QRY6</accession>
<evidence type="ECO:0000313" key="2">
    <source>
        <dbReference type="Proteomes" id="UP000324358"/>
    </source>
</evidence>
<dbReference type="Gene3D" id="2.40.160.10">
    <property type="entry name" value="Porin"/>
    <property type="match status" value="1"/>
</dbReference>
<keyword evidence="2" id="KW-1185">Reference proteome</keyword>
<organism evidence="1 2">
    <name type="scientific">Bizionia algoritergicola</name>
    <dbReference type="NCBI Taxonomy" id="291187"/>
    <lineage>
        <taxon>Bacteria</taxon>
        <taxon>Pseudomonadati</taxon>
        <taxon>Bacteroidota</taxon>
        <taxon>Flavobacteriia</taxon>
        <taxon>Flavobacteriales</taxon>
        <taxon>Flavobacteriaceae</taxon>
        <taxon>Bizionia</taxon>
    </lineage>
</organism>
<name>A0A5D0QRY6_9FLAO</name>
<comment type="caution">
    <text evidence="1">The sequence shown here is derived from an EMBL/GenBank/DDBJ whole genome shotgun (WGS) entry which is preliminary data.</text>
</comment>
<evidence type="ECO:0000313" key="1">
    <source>
        <dbReference type="EMBL" id="TYB71665.1"/>
    </source>
</evidence>